<dbReference type="RefSeq" id="WP_377488720.1">
    <property type="nucleotide sequence ID" value="NZ_JBHMDO010000003.1"/>
</dbReference>
<evidence type="ECO:0000313" key="2">
    <source>
        <dbReference type="Proteomes" id="UP001589747"/>
    </source>
</evidence>
<gene>
    <name evidence="1" type="ORF">ACFFSY_01295</name>
</gene>
<proteinExistence type="predicted"/>
<protein>
    <submittedName>
        <fullName evidence="1">DUF6022 family protein</fullName>
    </submittedName>
</protein>
<dbReference type="Pfam" id="PF19486">
    <property type="entry name" value="DUF6022"/>
    <property type="match status" value="1"/>
</dbReference>
<name>A0ABV5KJY8_9BACL</name>
<accession>A0ABV5KJY8</accession>
<comment type="caution">
    <text evidence="1">The sequence shown here is derived from an EMBL/GenBank/DDBJ whole genome shotgun (WGS) entry which is preliminary data.</text>
</comment>
<dbReference type="EMBL" id="JBHMDO010000003">
    <property type="protein sequence ID" value="MFB9324573.1"/>
    <property type="molecule type" value="Genomic_DNA"/>
</dbReference>
<dbReference type="InterPro" id="IPR046064">
    <property type="entry name" value="DUF6022"/>
</dbReference>
<keyword evidence="2" id="KW-1185">Reference proteome</keyword>
<dbReference type="Proteomes" id="UP001589747">
    <property type="component" value="Unassembled WGS sequence"/>
</dbReference>
<reference evidence="1 2" key="1">
    <citation type="submission" date="2024-09" db="EMBL/GenBank/DDBJ databases">
        <authorList>
            <person name="Sun Q."/>
            <person name="Mori K."/>
        </authorList>
    </citation>
    <scope>NUCLEOTIDE SEQUENCE [LARGE SCALE GENOMIC DNA]</scope>
    <source>
        <strain evidence="1 2">TISTR 2452</strain>
    </source>
</reference>
<evidence type="ECO:0000313" key="1">
    <source>
        <dbReference type="EMBL" id="MFB9324573.1"/>
    </source>
</evidence>
<sequence>MSTLRETFKETTIRMLQTYIQHYIDHHCQRVWDGNLPEIQRIFAQNGDSAYGFFCRKLFEPLVAEIVESGFHPRPLLPGAFPQSVEQWGPWEDRERRFWSVIYGQNEQPLGTLVTSIFHDHTSPRLPRRPQVVQIRETDPIRISDAIVRADLKNENEGEGGATSYE</sequence>
<organism evidence="1 2">
    <name type="scientific">Paenibacillus aurantiacus</name>
    <dbReference type="NCBI Taxonomy" id="1936118"/>
    <lineage>
        <taxon>Bacteria</taxon>
        <taxon>Bacillati</taxon>
        <taxon>Bacillota</taxon>
        <taxon>Bacilli</taxon>
        <taxon>Bacillales</taxon>
        <taxon>Paenibacillaceae</taxon>
        <taxon>Paenibacillus</taxon>
    </lineage>
</organism>